<organism evidence="1">
    <name type="scientific">Cacopsylla melanoneura</name>
    <dbReference type="NCBI Taxonomy" id="428564"/>
    <lineage>
        <taxon>Eukaryota</taxon>
        <taxon>Metazoa</taxon>
        <taxon>Ecdysozoa</taxon>
        <taxon>Arthropoda</taxon>
        <taxon>Hexapoda</taxon>
        <taxon>Insecta</taxon>
        <taxon>Pterygota</taxon>
        <taxon>Neoptera</taxon>
        <taxon>Paraneoptera</taxon>
        <taxon>Hemiptera</taxon>
        <taxon>Sternorrhyncha</taxon>
        <taxon>Psylloidea</taxon>
        <taxon>Psyllidae</taxon>
        <taxon>Psyllinae</taxon>
        <taxon>Cacopsylla</taxon>
    </lineage>
</organism>
<accession>A0A8D8Q9N7</accession>
<proteinExistence type="predicted"/>
<evidence type="ECO:0000313" key="1">
    <source>
        <dbReference type="EMBL" id="CAG6627756.1"/>
    </source>
</evidence>
<dbReference type="AlphaFoldDB" id="A0A8D8Q9N7"/>
<protein>
    <submittedName>
        <fullName evidence="1">Uncharacterized protein</fullName>
    </submittedName>
</protein>
<name>A0A8D8Q9N7_9HEMI</name>
<sequence>MQANRYRAAKMTIRTIEYVPSESHQTLKVCQTRKLTLHNPTCLSKPSLIVTGRLKLLLKKLSLFFCTTCPMTSGFRWLLVKAACCVPTFSIRRGGGIVFWVLGRYFMNFIII</sequence>
<reference evidence="1" key="1">
    <citation type="submission" date="2021-05" db="EMBL/GenBank/DDBJ databases">
        <authorList>
            <person name="Alioto T."/>
            <person name="Alioto T."/>
            <person name="Gomez Garrido J."/>
        </authorList>
    </citation>
    <scope>NUCLEOTIDE SEQUENCE</scope>
</reference>
<dbReference type="EMBL" id="HBUF01066314">
    <property type="protein sequence ID" value="CAG6627756.1"/>
    <property type="molecule type" value="Transcribed_RNA"/>
</dbReference>